<keyword evidence="4" id="KW-1185">Reference proteome</keyword>
<dbReference type="STRING" id="254406.SAMN04488042_101566"/>
<evidence type="ECO:0000313" key="3">
    <source>
        <dbReference type="EMBL" id="SFL52666.1"/>
    </source>
</evidence>
<accession>A0A1I4IFV8</accession>
<keyword evidence="3" id="KW-0808">Transferase</keyword>
<dbReference type="PROSITE" id="PS50206">
    <property type="entry name" value="RHODANESE_3"/>
    <property type="match status" value="1"/>
</dbReference>
<dbReference type="Proteomes" id="UP000199144">
    <property type="component" value="Unassembled WGS sequence"/>
</dbReference>
<evidence type="ECO:0000259" key="2">
    <source>
        <dbReference type="PROSITE" id="PS50206"/>
    </source>
</evidence>
<evidence type="ECO:0000313" key="4">
    <source>
        <dbReference type="Proteomes" id="UP000199144"/>
    </source>
</evidence>
<reference evidence="3 4" key="1">
    <citation type="submission" date="2016-10" db="EMBL/GenBank/DDBJ databases">
        <authorList>
            <person name="de Groot N.N."/>
        </authorList>
    </citation>
    <scope>NUCLEOTIDE SEQUENCE [LARGE SCALE GENOMIC DNA]</scope>
    <source>
        <strain evidence="3 4">DSM 15283</strain>
    </source>
</reference>
<dbReference type="EMBL" id="FOTQ01000001">
    <property type="protein sequence ID" value="SFL52666.1"/>
    <property type="molecule type" value="Genomic_DNA"/>
</dbReference>
<gene>
    <name evidence="3" type="ORF">SAMN04488042_101566</name>
</gene>
<organism evidence="3 4">
    <name type="scientific">Shimia aestuarii</name>
    <dbReference type="NCBI Taxonomy" id="254406"/>
    <lineage>
        <taxon>Bacteria</taxon>
        <taxon>Pseudomonadati</taxon>
        <taxon>Pseudomonadota</taxon>
        <taxon>Alphaproteobacteria</taxon>
        <taxon>Rhodobacterales</taxon>
        <taxon>Roseobacteraceae</taxon>
    </lineage>
</organism>
<dbReference type="SUPFAM" id="SSF52821">
    <property type="entry name" value="Rhodanese/Cell cycle control phosphatase"/>
    <property type="match status" value="1"/>
</dbReference>
<dbReference type="InterPro" id="IPR036873">
    <property type="entry name" value="Rhodanese-like_dom_sf"/>
</dbReference>
<dbReference type="GO" id="GO:0016740">
    <property type="term" value="F:transferase activity"/>
    <property type="evidence" value="ECO:0007669"/>
    <property type="project" value="UniProtKB-KW"/>
</dbReference>
<proteinExistence type="predicted"/>
<feature type="chain" id="PRO_5011670552" evidence="1">
    <location>
        <begin position="23"/>
        <end position="152"/>
    </location>
</feature>
<name>A0A1I4IFV8_9RHOB</name>
<evidence type="ECO:0000256" key="1">
    <source>
        <dbReference type="SAM" id="SignalP"/>
    </source>
</evidence>
<sequence length="152" mass="16417">MNRRTMILGLAVLPVIPHVASANPLKISAGEALSEVRDDKLILIDVRRPEEWQSTGVAEGAWLLDMTHKQFGPRFLAVLERNPNHKIAIICRTGNRTGYLMKVLAENGISGVLDVSEGMAGGPNGRGWIPSGLPLQSAEEALDAMPKDLTKG</sequence>
<dbReference type="OrthoDB" id="9812109at2"/>
<dbReference type="Pfam" id="PF00581">
    <property type="entry name" value="Rhodanese"/>
    <property type="match status" value="1"/>
</dbReference>
<dbReference type="SMART" id="SM00450">
    <property type="entry name" value="RHOD"/>
    <property type="match status" value="1"/>
</dbReference>
<feature type="signal peptide" evidence="1">
    <location>
        <begin position="1"/>
        <end position="22"/>
    </location>
</feature>
<keyword evidence="1" id="KW-0732">Signal</keyword>
<dbReference type="AlphaFoldDB" id="A0A1I4IFV8"/>
<dbReference type="Gene3D" id="3.40.250.10">
    <property type="entry name" value="Rhodanese-like domain"/>
    <property type="match status" value="1"/>
</dbReference>
<protein>
    <submittedName>
        <fullName evidence="3">Rhodanese-related sulfurtransferase</fullName>
    </submittedName>
</protein>
<feature type="domain" description="Rhodanese" evidence="2">
    <location>
        <begin position="37"/>
        <end position="137"/>
    </location>
</feature>
<dbReference type="InterPro" id="IPR001763">
    <property type="entry name" value="Rhodanese-like_dom"/>
</dbReference>
<dbReference type="RefSeq" id="WP_110680240.1">
    <property type="nucleotide sequence ID" value="NZ_FOTQ01000001.1"/>
</dbReference>